<dbReference type="AlphaFoldDB" id="A0AAV7W899"/>
<evidence type="ECO:0000256" key="1">
    <source>
        <dbReference type="SAM" id="MobiDB-lite"/>
    </source>
</evidence>
<sequence length="87" mass="9273">MWARLACRDTEEDLVVERGRTPAAATGGRTWGNMISDTIDGRARCGLTQRLSPDAEGTMALTGSGPDDTSLGPWAKTTLLPEPPTED</sequence>
<protein>
    <submittedName>
        <fullName evidence="2">Uncharacterized protein</fullName>
    </submittedName>
</protein>
<feature type="region of interest" description="Disordered" evidence="1">
    <location>
        <begin position="57"/>
        <end position="87"/>
    </location>
</feature>
<gene>
    <name evidence="2" type="ORF">NDU88_005598</name>
</gene>
<proteinExistence type="predicted"/>
<dbReference type="Proteomes" id="UP001066276">
    <property type="component" value="Chromosome 1_2"/>
</dbReference>
<keyword evidence="3" id="KW-1185">Reference proteome</keyword>
<dbReference type="EMBL" id="JANPWB010000002">
    <property type="protein sequence ID" value="KAJ1210230.1"/>
    <property type="molecule type" value="Genomic_DNA"/>
</dbReference>
<evidence type="ECO:0000313" key="3">
    <source>
        <dbReference type="Proteomes" id="UP001066276"/>
    </source>
</evidence>
<organism evidence="2 3">
    <name type="scientific">Pleurodeles waltl</name>
    <name type="common">Iberian ribbed newt</name>
    <dbReference type="NCBI Taxonomy" id="8319"/>
    <lineage>
        <taxon>Eukaryota</taxon>
        <taxon>Metazoa</taxon>
        <taxon>Chordata</taxon>
        <taxon>Craniata</taxon>
        <taxon>Vertebrata</taxon>
        <taxon>Euteleostomi</taxon>
        <taxon>Amphibia</taxon>
        <taxon>Batrachia</taxon>
        <taxon>Caudata</taxon>
        <taxon>Salamandroidea</taxon>
        <taxon>Salamandridae</taxon>
        <taxon>Pleurodelinae</taxon>
        <taxon>Pleurodeles</taxon>
    </lineage>
</organism>
<accession>A0AAV7W899</accession>
<reference evidence="2" key="1">
    <citation type="journal article" date="2022" name="bioRxiv">
        <title>Sequencing and chromosome-scale assembly of the giantPleurodeles waltlgenome.</title>
        <authorList>
            <person name="Brown T."/>
            <person name="Elewa A."/>
            <person name="Iarovenko S."/>
            <person name="Subramanian E."/>
            <person name="Araus A.J."/>
            <person name="Petzold A."/>
            <person name="Susuki M."/>
            <person name="Suzuki K.-i.T."/>
            <person name="Hayashi T."/>
            <person name="Toyoda A."/>
            <person name="Oliveira C."/>
            <person name="Osipova E."/>
            <person name="Leigh N.D."/>
            <person name="Simon A."/>
            <person name="Yun M.H."/>
        </authorList>
    </citation>
    <scope>NUCLEOTIDE SEQUENCE</scope>
    <source>
        <strain evidence="2">20211129_DDA</strain>
        <tissue evidence="2">Liver</tissue>
    </source>
</reference>
<name>A0AAV7W899_PLEWA</name>
<evidence type="ECO:0000313" key="2">
    <source>
        <dbReference type="EMBL" id="KAJ1210230.1"/>
    </source>
</evidence>
<comment type="caution">
    <text evidence="2">The sequence shown here is derived from an EMBL/GenBank/DDBJ whole genome shotgun (WGS) entry which is preliminary data.</text>
</comment>